<proteinExistence type="predicted"/>
<sequence>MIRRIQETETDHWSTAKRDHVGFIKTQHYQSERKKRTRTITSVAHENSCDEIQTNYRNTST</sequence>
<reference evidence="1 2" key="1">
    <citation type="submission" date="2019-05" db="EMBL/GenBank/DDBJ databases">
        <title>Another draft genome of Portunus trituberculatus and its Hox gene families provides insights of decapod evolution.</title>
        <authorList>
            <person name="Jeong J.-H."/>
            <person name="Song I."/>
            <person name="Kim S."/>
            <person name="Choi T."/>
            <person name="Kim D."/>
            <person name="Ryu S."/>
            <person name="Kim W."/>
        </authorList>
    </citation>
    <scope>NUCLEOTIDE SEQUENCE [LARGE SCALE GENOMIC DNA]</scope>
    <source>
        <tissue evidence="1">Muscle</tissue>
    </source>
</reference>
<gene>
    <name evidence="1" type="ORF">E2C01_080729</name>
</gene>
<evidence type="ECO:0000313" key="2">
    <source>
        <dbReference type="Proteomes" id="UP000324222"/>
    </source>
</evidence>
<dbReference type="EMBL" id="VSRR010070003">
    <property type="protein sequence ID" value="MPC85924.1"/>
    <property type="molecule type" value="Genomic_DNA"/>
</dbReference>
<organism evidence="1 2">
    <name type="scientific">Portunus trituberculatus</name>
    <name type="common">Swimming crab</name>
    <name type="synonym">Neptunus trituberculatus</name>
    <dbReference type="NCBI Taxonomy" id="210409"/>
    <lineage>
        <taxon>Eukaryota</taxon>
        <taxon>Metazoa</taxon>
        <taxon>Ecdysozoa</taxon>
        <taxon>Arthropoda</taxon>
        <taxon>Crustacea</taxon>
        <taxon>Multicrustacea</taxon>
        <taxon>Malacostraca</taxon>
        <taxon>Eumalacostraca</taxon>
        <taxon>Eucarida</taxon>
        <taxon>Decapoda</taxon>
        <taxon>Pleocyemata</taxon>
        <taxon>Brachyura</taxon>
        <taxon>Eubrachyura</taxon>
        <taxon>Portunoidea</taxon>
        <taxon>Portunidae</taxon>
        <taxon>Portuninae</taxon>
        <taxon>Portunus</taxon>
    </lineage>
</organism>
<comment type="caution">
    <text evidence="1">The sequence shown here is derived from an EMBL/GenBank/DDBJ whole genome shotgun (WGS) entry which is preliminary data.</text>
</comment>
<dbReference type="Proteomes" id="UP000324222">
    <property type="component" value="Unassembled WGS sequence"/>
</dbReference>
<dbReference type="AlphaFoldDB" id="A0A5B7J0D3"/>
<protein>
    <submittedName>
        <fullName evidence="1">Uncharacterized protein</fullName>
    </submittedName>
</protein>
<accession>A0A5B7J0D3</accession>
<evidence type="ECO:0000313" key="1">
    <source>
        <dbReference type="EMBL" id="MPC85924.1"/>
    </source>
</evidence>
<name>A0A5B7J0D3_PORTR</name>
<keyword evidence="2" id="KW-1185">Reference proteome</keyword>